<proteinExistence type="predicted"/>
<dbReference type="AlphaFoldDB" id="A0A4R7UCS0"/>
<dbReference type="InterPro" id="IPR054783">
    <property type="entry name" value="P60-like"/>
</dbReference>
<dbReference type="PROSITE" id="PS51257">
    <property type="entry name" value="PROKAR_LIPOPROTEIN"/>
    <property type="match status" value="1"/>
</dbReference>
<sequence>MQIKKWIKFLMLSSSVMTPLVVAVSCGRNVDTTEKIAQDEKFADKKVKDVAESIWLEGTVKKLYAITPTQDLLANVNFENDAFQAYSTYADFKNQTDSSYMWKETTKLLQSGLLNQADRQALQSLSLYKSKPNKDQFKILFKIDASGVKLNVLKMLLVDKYLTLSNQEEIKKVDDKAYETNKNNYDTNNFFLIDYLVNKKIVQLWQYSNPGVDIFTIETSQIQNIADYNKIATESYTDSDTVSNDLLFFNNPYEGKLNDYVGIKDANSFNLNNNLQNLKTIVNASELSGFYDPINRKLVKVLDNEELAQPIAISGDLNKIQISYLNRILPLAKDIMIDNPKKGETNQPDKIKQTILSMDETPFKNSLIKLIVLLIQNDESLYNKALNAFVALGNKLTVDNDIIKKAVEGEKFIG</sequence>
<gene>
    <name evidence="2" type="ORF">BCF59_0179</name>
</gene>
<evidence type="ECO:0000313" key="3">
    <source>
        <dbReference type="Proteomes" id="UP000295757"/>
    </source>
</evidence>
<protein>
    <recommendedName>
        <fullName evidence="4">Lipoprotein</fullName>
    </recommendedName>
</protein>
<evidence type="ECO:0000256" key="1">
    <source>
        <dbReference type="SAM" id="SignalP"/>
    </source>
</evidence>
<feature type="chain" id="PRO_5020680919" description="Lipoprotein" evidence="1">
    <location>
        <begin position="24"/>
        <end position="414"/>
    </location>
</feature>
<dbReference type="NCBIfam" id="NF045835">
    <property type="entry name" value="P60_lipo"/>
    <property type="match status" value="1"/>
</dbReference>
<dbReference type="EMBL" id="SOCN01000001">
    <property type="protein sequence ID" value="TDV24227.1"/>
    <property type="molecule type" value="Genomic_DNA"/>
</dbReference>
<reference evidence="2 3" key="1">
    <citation type="submission" date="2019-03" db="EMBL/GenBank/DDBJ databases">
        <title>Genomic Encyclopedia of Archaeal and Bacterial Type Strains, Phase II (KMG-II): from individual species to whole genera.</title>
        <authorList>
            <person name="Goeker M."/>
        </authorList>
    </citation>
    <scope>NUCLEOTIDE SEQUENCE [LARGE SCALE GENOMIC DNA]</scope>
    <source>
        <strain evidence="2 3">ATCC 35214</strain>
    </source>
</reference>
<accession>A0A4R7UCS0</accession>
<keyword evidence="3" id="KW-1185">Reference proteome</keyword>
<evidence type="ECO:0008006" key="4">
    <source>
        <dbReference type="Google" id="ProtNLM"/>
    </source>
</evidence>
<evidence type="ECO:0000313" key="2">
    <source>
        <dbReference type="EMBL" id="TDV24227.1"/>
    </source>
</evidence>
<feature type="signal peptide" evidence="1">
    <location>
        <begin position="1"/>
        <end position="23"/>
    </location>
</feature>
<dbReference type="Proteomes" id="UP000295757">
    <property type="component" value="Unassembled WGS sequence"/>
</dbReference>
<name>A0A4R7UCS0_9BACT</name>
<keyword evidence="1" id="KW-0732">Signal</keyword>
<dbReference type="RefSeq" id="WP_134110335.1">
    <property type="nucleotide sequence ID" value="NZ_SOCN01000001.1"/>
</dbReference>
<dbReference type="OrthoDB" id="395342at2"/>
<comment type="caution">
    <text evidence="2">The sequence shown here is derived from an EMBL/GenBank/DDBJ whole genome shotgun (WGS) entry which is preliminary data.</text>
</comment>
<organism evidence="2 3">
    <name type="scientific">Mycoplasmopsis mustelae</name>
    <dbReference type="NCBI Taxonomy" id="171289"/>
    <lineage>
        <taxon>Bacteria</taxon>
        <taxon>Bacillati</taxon>
        <taxon>Mycoplasmatota</taxon>
        <taxon>Mycoplasmoidales</taxon>
        <taxon>Metamycoplasmataceae</taxon>
        <taxon>Mycoplasmopsis</taxon>
    </lineage>
</organism>